<evidence type="ECO:0000259" key="5">
    <source>
        <dbReference type="PROSITE" id="PS51078"/>
    </source>
</evidence>
<dbReference type="PROSITE" id="PS51077">
    <property type="entry name" value="HTH_ICLR"/>
    <property type="match status" value="1"/>
</dbReference>
<evidence type="ECO:0000259" key="4">
    <source>
        <dbReference type="PROSITE" id="PS51077"/>
    </source>
</evidence>
<evidence type="ECO:0000313" key="6">
    <source>
        <dbReference type="EMBL" id="MFB9378395.1"/>
    </source>
</evidence>
<organism evidence="6 7">
    <name type="scientific">Kineococcus gynurae</name>
    <dbReference type="NCBI Taxonomy" id="452979"/>
    <lineage>
        <taxon>Bacteria</taxon>
        <taxon>Bacillati</taxon>
        <taxon>Actinomycetota</taxon>
        <taxon>Actinomycetes</taxon>
        <taxon>Kineosporiales</taxon>
        <taxon>Kineosporiaceae</taxon>
        <taxon>Kineococcus</taxon>
    </lineage>
</organism>
<dbReference type="PANTHER" id="PTHR30136:SF24">
    <property type="entry name" value="HTH-TYPE TRANSCRIPTIONAL REPRESSOR ALLR"/>
    <property type="match status" value="1"/>
</dbReference>
<dbReference type="Gene3D" id="3.30.450.40">
    <property type="match status" value="1"/>
</dbReference>
<dbReference type="InterPro" id="IPR005471">
    <property type="entry name" value="Tscrpt_reg_IclR_N"/>
</dbReference>
<dbReference type="SMART" id="SM00346">
    <property type="entry name" value="HTH_ICLR"/>
    <property type="match status" value="1"/>
</dbReference>
<dbReference type="Proteomes" id="UP001589748">
    <property type="component" value="Unassembled WGS sequence"/>
</dbReference>
<evidence type="ECO:0000256" key="3">
    <source>
        <dbReference type="ARBA" id="ARBA00023163"/>
    </source>
</evidence>
<dbReference type="InterPro" id="IPR036388">
    <property type="entry name" value="WH-like_DNA-bd_sf"/>
</dbReference>
<keyword evidence="1" id="KW-0805">Transcription regulation</keyword>
<dbReference type="InterPro" id="IPR036390">
    <property type="entry name" value="WH_DNA-bd_sf"/>
</dbReference>
<dbReference type="SUPFAM" id="SSF46785">
    <property type="entry name" value="Winged helix' DNA-binding domain"/>
    <property type="match status" value="1"/>
</dbReference>
<gene>
    <name evidence="6" type="ORF">ACFFVI_15610</name>
</gene>
<feature type="domain" description="HTH iclR-type" evidence="4">
    <location>
        <begin position="9"/>
        <end position="70"/>
    </location>
</feature>
<dbReference type="EMBL" id="JBHMDM010000007">
    <property type="protein sequence ID" value="MFB9378395.1"/>
    <property type="molecule type" value="Genomic_DNA"/>
</dbReference>
<comment type="caution">
    <text evidence="6">The sequence shown here is derived from an EMBL/GenBank/DDBJ whole genome shotgun (WGS) entry which is preliminary data.</text>
</comment>
<feature type="domain" description="IclR-ED" evidence="5">
    <location>
        <begin position="71"/>
        <end position="248"/>
    </location>
</feature>
<dbReference type="SUPFAM" id="SSF55781">
    <property type="entry name" value="GAF domain-like"/>
    <property type="match status" value="1"/>
</dbReference>
<protein>
    <submittedName>
        <fullName evidence="6">IclR family transcriptional regulator</fullName>
    </submittedName>
</protein>
<dbReference type="Gene3D" id="1.10.10.10">
    <property type="entry name" value="Winged helix-like DNA-binding domain superfamily/Winged helix DNA-binding domain"/>
    <property type="match status" value="1"/>
</dbReference>
<dbReference type="InterPro" id="IPR050707">
    <property type="entry name" value="HTH_MetabolicPath_Reg"/>
</dbReference>
<sequence length="252" mass="26951">MSRNESPGRSVTSKVLAVLGAFDPGARELTLSRLAERAGLPVSTTHRLVAELAEWGALDRTTDGTYTVGRRLWTLGLLAPVHSDLRSVAAPFLQDFHAATRATVQLAVRDGDQVLYVDRLSGNVSVPVVSQIGYRLPMHATAVGKVLLAHAPDDVVTRVMGRLTRHTPWTITSPAILDGQLRRARSEGFATTGEEMSRGASSVAVPVVRGDEVIAALGVVVLDLRRGRGELIAGLRVAAQGIGRRLSSLDRD</sequence>
<dbReference type="Pfam" id="PF01614">
    <property type="entry name" value="IclR_C"/>
    <property type="match status" value="1"/>
</dbReference>
<reference evidence="6 7" key="1">
    <citation type="submission" date="2024-09" db="EMBL/GenBank/DDBJ databases">
        <authorList>
            <person name="Sun Q."/>
            <person name="Mori K."/>
        </authorList>
    </citation>
    <scope>NUCLEOTIDE SEQUENCE [LARGE SCALE GENOMIC DNA]</scope>
    <source>
        <strain evidence="6 7">TISTR 1856</strain>
    </source>
</reference>
<keyword evidence="7" id="KW-1185">Reference proteome</keyword>
<dbReference type="InterPro" id="IPR029016">
    <property type="entry name" value="GAF-like_dom_sf"/>
</dbReference>
<evidence type="ECO:0000313" key="7">
    <source>
        <dbReference type="Proteomes" id="UP001589748"/>
    </source>
</evidence>
<proteinExistence type="predicted"/>
<dbReference type="Pfam" id="PF09339">
    <property type="entry name" value="HTH_IclR"/>
    <property type="match status" value="1"/>
</dbReference>
<accession>A0ABV5LWD7</accession>
<dbReference type="PANTHER" id="PTHR30136">
    <property type="entry name" value="HELIX-TURN-HELIX TRANSCRIPTIONAL REGULATOR, ICLR FAMILY"/>
    <property type="match status" value="1"/>
</dbReference>
<dbReference type="InterPro" id="IPR014757">
    <property type="entry name" value="Tscrpt_reg_IclR_C"/>
</dbReference>
<evidence type="ECO:0000256" key="1">
    <source>
        <dbReference type="ARBA" id="ARBA00023015"/>
    </source>
</evidence>
<keyword evidence="2" id="KW-0238">DNA-binding</keyword>
<name>A0ABV5LWD7_9ACTN</name>
<dbReference type="RefSeq" id="WP_380136999.1">
    <property type="nucleotide sequence ID" value="NZ_JBHLUI010000008.1"/>
</dbReference>
<keyword evidence="3" id="KW-0804">Transcription</keyword>
<dbReference type="PROSITE" id="PS51078">
    <property type="entry name" value="ICLR_ED"/>
    <property type="match status" value="1"/>
</dbReference>
<evidence type="ECO:0000256" key="2">
    <source>
        <dbReference type="ARBA" id="ARBA00023125"/>
    </source>
</evidence>